<dbReference type="Proteomes" id="UP000007264">
    <property type="component" value="Unassembled WGS sequence"/>
</dbReference>
<accession>I0YIK4</accession>
<sequence>MDGVEGHLVEPQDSNGAHQPSPAGQAAPSASKAQPFEPITARSASPPGTVGHRLQHVHPQPNQLQSLPTALGHMPLKGDARPLQNGVPSGGPGQASGQGQPWIGQPSGQAPLPQRMPVHHDAPGFTQFLADQ</sequence>
<comment type="caution">
    <text evidence="2">The sequence shown here is derived from an EMBL/GenBank/DDBJ whole genome shotgun (WGS) entry which is preliminary data.</text>
</comment>
<proteinExistence type="predicted"/>
<organism evidence="2 3">
    <name type="scientific">Coccomyxa subellipsoidea (strain C-169)</name>
    <name type="common">Green microalga</name>
    <dbReference type="NCBI Taxonomy" id="574566"/>
    <lineage>
        <taxon>Eukaryota</taxon>
        <taxon>Viridiplantae</taxon>
        <taxon>Chlorophyta</taxon>
        <taxon>core chlorophytes</taxon>
        <taxon>Trebouxiophyceae</taxon>
        <taxon>Trebouxiophyceae incertae sedis</taxon>
        <taxon>Coccomyxaceae</taxon>
        <taxon>Coccomyxa</taxon>
        <taxon>Coccomyxa subellipsoidea</taxon>
    </lineage>
</organism>
<evidence type="ECO:0000313" key="3">
    <source>
        <dbReference type="Proteomes" id="UP000007264"/>
    </source>
</evidence>
<keyword evidence="3" id="KW-1185">Reference proteome</keyword>
<dbReference type="AlphaFoldDB" id="I0YIK4"/>
<feature type="compositionally biased region" description="Low complexity" evidence="1">
    <location>
        <begin position="17"/>
        <end position="35"/>
    </location>
</feature>
<evidence type="ECO:0000256" key="1">
    <source>
        <dbReference type="SAM" id="MobiDB-lite"/>
    </source>
</evidence>
<feature type="non-terminal residue" evidence="2">
    <location>
        <position position="132"/>
    </location>
</feature>
<feature type="compositionally biased region" description="Basic and acidic residues" evidence="1">
    <location>
        <begin position="1"/>
        <end position="10"/>
    </location>
</feature>
<dbReference type="RefSeq" id="XP_005642767.1">
    <property type="nucleotide sequence ID" value="XM_005642710.1"/>
</dbReference>
<dbReference type="EMBL" id="AGSI01000025">
    <property type="protein sequence ID" value="EIE18223.1"/>
    <property type="molecule type" value="Genomic_DNA"/>
</dbReference>
<feature type="region of interest" description="Disordered" evidence="1">
    <location>
        <begin position="1"/>
        <end position="132"/>
    </location>
</feature>
<dbReference type="KEGG" id="csl:COCSUDRAFT_68347"/>
<evidence type="ECO:0000313" key="2">
    <source>
        <dbReference type="EMBL" id="EIE18223.1"/>
    </source>
</evidence>
<gene>
    <name evidence="2" type="ORF">COCSUDRAFT_68347</name>
</gene>
<name>I0YIK4_COCSC</name>
<reference evidence="2 3" key="1">
    <citation type="journal article" date="2012" name="Genome Biol.">
        <title>The genome of the polar eukaryotic microalga coccomyxa subellipsoidea reveals traits of cold adaptation.</title>
        <authorList>
            <person name="Blanc G."/>
            <person name="Agarkova I."/>
            <person name="Grimwood J."/>
            <person name="Kuo A."/>
            <person name="Brueggeman A."/>
            <person name="Dunigan D."/>
            <person name="Gurnon J."/>
            <person name="Ladunga I."/>
            <person name="Lindquist E."/>
            <person name="Lucas S."/>
            <person name="Pangilinan J."/>
            <person name="Proschold T."/>
            <person name="Salamov A."/>
            <person name="Schmutz J."/>
            <person name="Weeks D."/>
            <person name="Yamada T."/>
            <person name="Claverie J.M."/>
            <person name="Grigoriev I."/>
            <person name="Van Etten J."/>
            <person name="Lomsadze A."/>
            <person name="Borodovsky M."/>
        </authorList>
    </citation>
    <scope>NUCLEOTIDE SEQUENCE [LARGE SCALE GENOMIC DNA]</scope>
    <source>
        <strain evidence="2 3">C-169</strain>
    </source>
</reference>
<protein>
    <submittedName>
        <fullName evidence="2">Uncharacterized protein</fullName>
    </submittedName>
</protein>
<dbReference type="GeneID" id="17036229"/>